<evidence type="ECO:0000313" key="1">
    <source>
        <dbReference type="EMBL" id="CAF4159869.1"/>
    </source>
</evidence>
<comment type="caution">
    <text evidence="2">The sequence shown here is derived from an EMBL/GenBank/DDBJ whole genome shotgun (WGS) entry which is preliminary data.</text>
</comment>
<dbReference type="EMBL" id="CAJOBH010278635">
    <property type="protein sequence ID" value="CAF5169421.1"/>
    <property type="molecule type" value="Genomic_DNA"/>
</dbReference>
<proteinExistence type="predicted"/>
<dbReference type="Proteomes" id="UP000681720">
    <property type="component" value="Unassembled WGS sequence"/>
</dbReference>
<sequence length="93" mass="10573">MPWYNKAAAAMLVTAPFRAAYHTAKESITDDEPEADIQFVNLLVENQVLKPIPNEIVKENSNKIETSIDQQSPLTYGIKNELRNAAYREIIMH</sequence>
<accession>A0A8S3GR74</accession>
<dbReference type="EMBL" id="CAJOBJ010011490">
    <property type="protein sequence ID" value="CAF4159869.1"/>
    <property type="molecule type" value="Genomic_DNA"/>
</dbReference>
<dbReference type="AlphaFoldDB" id="A0A8S3GR74"/>
<gene>
    <name evidence="2" type="ORF">BYL167_LOCUS76903</name>
    <name evidence="1" type="ORF">GIL414_LOCUS19895</name>
</gene>
<evidence type="ECO:0000313" key="3">
    <source>
        <dbReference type="Proteomes" id="UP000681967"/>
    </source>
</evidence>
<reference evidence="2" key="1">
    <citation type="submission" date="2021-02" db="EMBL/GenBank/DDBJ databases">
        <authorList>
            <person name="Nowell W R."/>
        </authorList>
    </citation>
    <scope>NUCLEOTIDE SEQUENCE</scope>
</reference>
<organism evidence="2 3">
    <name type="scientific">Rotaria magnacalcarata</name>
    <dbReference type="NCBI Taxonomy" id="392030"/>
    <lineage>
        <taxon>Eukaryota</taxon>
        <taxon>Metazoa</taxon>
        <taxon>Spiralia</taxon>
        <taxon>Gnathifera</taxon>
        <taxon>Rotifera</taxon>
        <taxon>Eurotatoria</taxon>
        <taxon>Bdelloidea</taxon>
        <taxon>Philodinida</taxon>
        <taxon>Philodinidae</taxon>
        <taxon>Rotaria</taxon>
    </lineage>
</organism>
<evidence type="ECO:0000313" key="2">
    <source>
        <dbReference type="EMBL" id="CAF5169421.1"/>
    </source>
</evidence>
<feature type="non-terminal residue" evidence="2">
    <location>
        <position position="93"/>
    </location>
</feature>
<dbReference type="Proteomes" id="UP000681967">
    <property type="component" value="Unassembled WGS sequence"/>
</dbReference>
<protein>
    <submittedName>
        <fullName evidence="2">Uncharacterized protein</fullName>
    </submittedName>
</protein>
<name>A0A8S3GR74_9BILA</name>